<sequence length="534" mass="59138">MMATRIAKRVAESYAFVSNTRAIGHRLKGRLGSRSFCSADNSSAGSVPLTQPLPGVPQPVYAALSNHSQDSQVTTLDNGMRVASLNKFGQFCTVGVLIDSGSRYEATYTKGISHFLEKLAFGSTELYKNRDHILQELEKYGGICDCQSSRDTLIYGVSADTRGLPEVVKILSQVVLQPNLTLAEIDDARVAIQFELEDVSFRPDAEPTLMEMIHQAAYKNNTLGLPKLCPADNIARMDYRTLQKYLHNYHNPKRMVLAGVGMDHNRLVDYANEYFVGGAPTWENAEVVSKAVEVDQSVAQYLGGVEREVRDMSNIAPGTPIPELAHMVIALESCGHKDPDFIAFSVLNMLMGGGGSFSAGGPGKGMYTRLYLNVLNRFHWMYSAVAVHHSYEDSGIFCIHASANPSMVKELVEVIVREFVNMAGRIEETELSRAKKQLQSMLMMNLEARPVVFEDLGRQVLATGERKHPQEFCQMIEKITADDIQRVASRMLRSKPSVAAMGDLSRLPDYNAIQEALASKDGRLSRKIASLFRR</sequence>
<accession>A0A8B7ZKN5</accession>
<dbReference type="Pfam" id="PF00675">
    <property type="entry name" value="Peptidase_M16"/>
    <property type="match status" value="1"/>
</dbReference>
<dbReference type="GeneID" id="110987546"/>
<evidence type="ECO:0000256" key="5">
    <source>
        <dbReference type="ARBA" id="ARBA00011587"/>
    </source>
</evidence>
<comment type="similarity">
    <text evidence="4 13">Belongs to the peptidase M16 family.</text>
</comment>
<dbReference type="GO" id="GO:0004222">
    <property type="term" value="F:metalloendopeptidase activity"/>
    <property type="evidence" value="ECO:0007669"/>
    <property type="project" value="InterPro"/>
</dbReference>
<dbReference type="PROSITE" id="PS00143">
    <property type="entry name" value="INSULINASE"/>
    <property type="match status" value="1"/>
</dbReference>
<feature type="domain" description="Peptidase M16 N-terminal" evidence="14">
    <location>
        <begin position="81"/>
        <end position="230"/>
    </location>
</feature>
<keyword evidence="9" id="KW-0496">Mitochondrion</keyword>
<evidence type="ECO:0000256" key="10">
    <source>
        <dbReference type="ARBA" id="ARBA00023136"/>
    </source>
</evidence>
<dbReference type="GO" id="GO:0005743">
    <property type="term" value="C:mitochondrial inner membrane"/>
    <property type="evidence" value="ECO:0007669"/>
    <property type="project" value="UniProtKB-SubCell"/>
</dbReference>
<evidence type="ECO:0000256" key="8">
    <source>
        <dbReference type="ARBA" id="ARBA00022946"/>
    </source>
</evidence>
<keyword evidence="10" id="KW-0472">Membrane</keyword>
<proteinExistence type="inferred from homology"/>
<evidence type="ECO:0000256" key="4">
    <source>
        <dbReference type="ARBA" id="ARBA00007261"/>
    </source>
</evidence>
<evidence type="ECO:0000259" key="14">
    <source>
        <dbReference type="Pfam" id="PF00675"/>
    </source>
</evidence>
<dbReference type="GO" id="GO:0005759">
    <property type="term" value="C:mitochondrial matrix"/>
    <property type="evidence" value="ECO:0007669"/>
    <property type="project" value="UniProtKB-SubCell"/>
</dbReference>
<dbReference type="GO" id="GO:0046872">
    <property type="term" value="F:metal ion binding"/>
    <property type="evidence" value="ECO:0007669"/>
    <property type="project" value="InterPro"/>
</dbReference>
<evidence type="ECO:0000313" key="17">
    <source>
        <dbReference type="RefSeq" id="XP_022106049.1"/>
    </source>
</evidence>
<dbReference type="InterPro" id="IPR007863">
    <property type="entry name" value="Peptidase_M16_C"/>
</dbReference>
<evidence type="ECO:0000256" key="12">
    <source>
        <dbReference type="ARBA" id="ARBA00032315"/>
    </source>
</evidence>
<name>A0A8B7ZKN5_ACAPL</name>
<dbReference type="KEGG" id="aplc:110987546"/>
<evidence type="ECO:0000256" key="2">
    <source>
        <dbReference type="ARBA" id="ARBA00004273"/>
    </source>
</evidence>
<dbReference type="InterPro" id="IPR001431">
    <property type="entry name" value="Pept_M16_Zn_BS"/>
</dbReference>
<dbReference type="Proteomes" id="UP000694845">
    <property type="component" value="Unplaced"/>
</dbReference>
<dbReference type="AlphaFoldDB" id="A0A8B7ZKN5"/>
<dbReference type="InterPro" id="IPR011249">
    <property type="entry name" value="Metalloenz_LuxS/M16"/>
</dbReference>
<dbReference type="GO" id="GO:0006627">
    <property type="term" value="P:protein processing involved in protein targeting to mitochondrion"/>
    <property type="evidence" value="ECO:0007669"/>
    <property type="project" value="TreeGrafter"/>
</dbReference>
<evidence type="ECO:0000313" key="16">
    <source>
        <dbReference type="Proteomes" id="UP000694845"/>
    </source>
</evidence>
<evidence type="ECO:0000256" key="9">
    <source>
        <dbReference type="ARBA" id="ARBA00023128"/>
    </source>
</evidence>
<dbReference type="InterPro" id="IPR050361">
    <property type="entry name" value="MPP/UQCRC_Complex"/>
</dbReference>
<comment type="subunit">
    <text evidence="5">Heterodimer of PMPCA (alpha) and PMPCB (beta) subunits, forming the mitochondrial processing protease (MPP) in which PMPCA is involved in substrate recognition and binding and PMPCB is the catalytic subunit.</text>
</comment>
<evidence type="ECO:0000256" key="3">
    <source>
        <dbReference type="ARBA" id="ARBA00004305"/>
    </source>
</evidence>
<dbReference type="OMA" id="LKYHHSP"/>
<dbReference type="RefSeq" id="XP_022106049.1">
    <property type="nucleotide sequence ID" value="XM_022250357.1"/>
</dbReference>
<organism evidence="16 17">
    <name type="scientific">Acanthaster planci</name>
    <name type="common">Crown-of-thorns starfish</name>
    <dbReference type="NCBI Taxonomy" id="133434"/>
    <lineage>
        <taxon>Eukaryota</taxon>
        <taxon>Metazoa</taxon>
        <taxon>Echinodermata</taxon>
        <taxon>Eleutherozoa</taxon>
        <taxon>Asterozoa</taxon>
        <taxon>Asteroidea</taxon>
        <taxon>Valvatacea</taxon>
        <taxon>Valvatida</taxon>
        <taxon>Acanthasteridae</taxon>
        <taxon>Acanthaster</taxon>
    </lineage>
</organism>
<comment type="function">
    <text evidence="1">Substrate recognition and binding subunit of the essential mitochondrial processing protease (MPP), which cleaves the mitochondrial sequence off newly imported precursors proteins.</text>
</comment>
<keyword evidence="7" id="KW-0999">Mitochondrion inner membrane</keyword>
<dbReference type="PANTHER" id="PTHR11851">
    <property type="entry name" value="METALLOPROTEASE"/>
    <property type="match status" value="1"/>
</dbReference>
<evidence type="ECO:0000256" key="13">
    <source>
        <dbReference type="RuleBase" id="RU004447"/>
    </source>
</evidence>
<dbReference type="Pfam" id="PF05193">
    <property type="entry name" value="Peptidase_M16_C"/>
    <property type="match status" value="1"/>
</dbReference>
<dbReference type="InterPro" id="IPR011765">
    <property type="entry name" value="Pept_M16_N"/>
</dbReference>
<dbReference type="CTD" id="23203"/>
<evidence type="ECO:0000256" key="11">
    <source>
        <dbReference type="ARBA" id="ARBA00030006"/>
    </source>
</evidence>
<dbReference type="Gene3D" id="3.30.830.10">
    <property type="entry name" value="Metalloenzyme, LuxS/M16 peptidase-like"/>
    <property type="match status" value="2"/>
</dbReference>
<evidence type="ECO:0000256" key="6">
    <source>
        <dbReference type="ARBA" id="ARBA00016741"/>
    </source>
</evidence>
<keyword evidence="8" id="KW-0809">Transit peptide</keyword>
<comment type="subcellular location">
    <subcellularLocation>
        <location evidence="2">Mitochondrion inner membrane</location>
    </subcellularLocation>
    <subcellularLocation>
        <location evidence="3">Mitochondrion matrix</location>
    </subcellularLocation>
</comment>
<keyword evidence="16" id="KW-1185">Reference proteome</keyword>
<evidence type="ECO:0000256" key="1">
    <source>
        <dbReference type="ARBA" id="ARBA00002123"/>
    </source>
</evidence>
<evidence type="ECO:0000259" key="15">
    <source>
        <dbReference type="Pfam" id="PF05193"/>
    </source>
</evidence>
<reference evidence="17" key="1">
    <citation type="submission" date="2025-08" db="UniProtKB">
        <authorList>
            <consortium name="RefSeq"/>
        </authorList>
    </citation>
    <scope>IDENTIFICATION</scope>
</reference>
<dbReference type="FunFam" id="3.30.830.10:FF:000010">
    <property type="entry name" value="Mitochondrial-processing peptidase alpha subunit, mitochondrial"/>
    <property type="match status" value="1"/>
</dbReference>
<dbReference type="PANTHER" id="PTHR11851:SF49">
    <property type="entry name" value="MITOCHONDRIAL-PROCESSING PEPTIDASE SUBUNIT ALPHA"/>
    <property type="match status" value="1"/>
</dbReference>
<dbReference type="OrthoDB" id="277191at2759"/>
<feature type="domain" description="Peptidase M16 C-terminal" evidence="15">
    <location>
        <begin position="238"/>
        <end position="438"/>
    </location>
</feature>
<evidence type="ECO:0000256" key="7">
    <source>
        <dbReference type="ARBA" id="ARBA00022792"/>
    </source>
</evidence>
<gene>
    <name evidence="17" type="primary">LOC110987546</name>
</gene>
<dbReference type="FunFam" id="3.30.830.10:FF:000014">
    <property type="entry name" value="Mitochondrial-processing peptidase alpha subunit, mitochondrial"/>
    <property type="match status" value="1"/>
</dbReference>
<dbReference type="SUPFAM" id="SSF63411">
    <property type="entry name" value="LuxS/MPP-like metallohydrolase"/>
    <property type="match status" value="2"/>
</dbReference>
<protein>
    <recommendedName>
        <fullName evidence="6">Mitochondrial-processing peptidase subunit alpha</fullName>
    </recommendedName>
    <alternativeName>
        <fullName evidence="11">Alpha-MPP</fullName>
    </alternativeName>
    <alternativeName>
        <fullName evidence="12">Inactive zinc metalloprotease alpha</fullName>
    </alternativeName>
</protein>